<dbReference type="InterPro" id="IPR011006">
    <property type="entry name" value="CheY-like_superfamily"/>
</dbReference>
<sequence>MAAIKVMIVDDSPFSRTLIADSLRDGGYDVVGETDSLEEAIDIYNKTKPDVITMDIAMPDHDGFEVSRALLHNDPNAKIILSSSMKDEETEMEAKRIGISGYVQKPVEANILFQVIDKVLSPDNLYQDLLNSGLETFKEALSQNVTRMAKTPVSFKDIGAAMDEPYTSSGVTSVIGIIGQYTGTLIMDLSAETADNIAQAILHRPPKSNDETLAMVSELANIIGGRACSMLNMKEKALGLRVSPPSMFHGNSAELVSPSVKIEHAVAKTDYGEIFLGVGFKKGSTLWM</sequence>
<dbReference type="RefSeq" id="WP_196611132.1">
    <property type="nucleotide sequence ID" value="NZ_JACHFH010000003.1"/>
</dbReference>
<dbReference type="Gene3D" id="3.40.1550.10">
    <property type="entry name" value="CheC-like"/>
    <property type="match status" value="1"/>
</dbReference>
<dbReference type="GO" id="GO:0003677">
    <property type="term" value="F:DNA binding"/>
    <property type="evidence" value="ECO:0007669"/>
    <property type="project" value="UniProtKB-KW"/>
</dbReference>
<evidence type="ECO:0000313" key="6">
    <source>
        <dbReference type="Proteomes" id="UP000559117"/>
    </source>
</evidence>
<dbReference type="AlphaFoldDB" id="A0A840UDY7"/>
<keyword evidence="1" id="KW-0145">Chemotaxis</keyword>
<accession>A0A840UDY7</accession>
<dbReference type="PANTHER" id="PTHR44591:SF3">
    <property type="entry name" value="RESPONSE REGULATORY DOMAIN-CONTAINING PROTEIN"/>
    <property type="match status" value="1"/>
</dbReference>
<feature type="domain" description="Response regulatory" evidence="4">
    <location>
        <begin position="5"/>
        <end position="120"/>
    </location>
</feature>
<dbReference type="SUPFAM" id="SSF103039">
    <property type="entry name" value="CheC-like"/>
    <property type="match status" value="1"/>
</dbReference>
<evidence type="ECO:0000313" key="5">
    <source>
        <dbReference type="EMBL" id="MBB5335239.1"/>
    </source>
</evidence>
<name>A0A840UDY7_9FIRM</name>
<evidence type="ECO:0000256" key="2">
    <source>
        <dbReference type="ARBA" id="ARBA00022553"/>
    </source>
</evidence>
<gene>
    <name evidence="5" type="ORF">HNR32_000359</name>
</gene>
<dbReference type="Proteomes" id="UP000559117">
    <property type="component" value="Unassembled WGS sequence"/>
</dbReference>
<dbReference type="Pfam" id="PF00072">
    <property type="entry name" value="Response_reg"/>
    <property type="match status" value="1"/>
</dbReference>
<feature type="modified residue" description="4-aspartylphosphate" evidence="3">
    <location>
        <position position="55"/>
    </location>
</feature>
<proteinExistence type="predicted"/>
<dbReference type="Pfam" id="PF13690">
    <property type="entry name" value="CheX"/>
    <property type="match status" value="1"/>
</dbReference>
<evidence type="ECO:0000259" key="4">
    <source>
        <dbReference type="PROSITE" id="PS50110"/>
    </source>
</evidence>
<dbReference type="EMBL" id="JACHFH010000003">
    <property type="protein sequence ID" value="MBB5335239.1"/>
    <property type="molecule type" value="Genomic_DNA"/>
</dbReference>
<dbReference type="InterPro" id="IPR001789">
    <property type="entry name" value="Sig_transdc_resp-reg_receiver"/>
</dbReference>
<keyword evidence="6" id="KW-1185">Reference proteome</keyword>
<keyword evidence="2 3" id="KW-0597">Phosphoprotein</keyword>
<dbReference type="PANTHER" id="PTHR44591">
    <property type="entry name" value="STRESS RESPONSE REGULATOR PROTEIN 1"/>
    <property type="match status" value="1"/>
</dbReference>
<dbReference type="InterPro" id="IPR050595">
    <property type="entry name" value="Bact_response_regulator"/>
</dbReference>
<evidence type="ECO:0000256" key="1">
    <source>
        <dbReference type="ARBA" id="ARBA00022500"/>
    </source>
</evidence>
<dbReference type="SUPFAM" id="SSF52172">
    <property type="entry name" value="CheY-like"/>
    <property type="match status" value="1"/>
</dbReference>
<dbReference type="InterPro" id="IPR028051">
    <property type="entry name" value="CheX-like_dom"/>
</dbReference>
<comment type="caution">
    <text evidence="5">The sequence shown here is derived from an EMBL/GenBank/DDBJ whole genome shotgun (WGS) entry which is preliminary data.</text>
</comment>
<organism evidence="5 6">
    <name type="scientific">Pectinatus brassicae</name>
    <dbReference type="NCBI Taxonomy" id="862415"/>
    <lineage>
        <taxon>Bacteria</taxon>
        <taxon>Bacillati</taxon>
        <taxon>Bacillota</taxon>
        <taxon>Negativicutes</taxon>
        <taxon>Selenomonadales</taxon>
        <taxon>Selenomonadaceae</taxon>
        <taxon>Pectinatus</taxon>
    </lineage>
</organism>
<reference evidence="5 6" key="1">
    <citation type="submission" date="2020-08" db="EMBL/GenBank/DDBJ databases">
        <title>Genomic Encyclopedia of Type Strains, Phase IV (KMG-IV): sequencing the most valuable type-strain genomes for metagenomic binning, comparative biology and taxonomic classification.</title>
        <authorList>
            <person name="Goeker M."/>
        </authorList>
    </citation>
    <scope>NUCLEOTIDE SEQUENCE [LARGE SCALE GENOMIC DNA]</scope>
    <source>
        <strain evidence="5 6">DSM 24661</strain>
    </source>
</reference>
<dbReference type="CDD" id="cd17906">
    <property type="entry name" value="CheX"/>
    <property type="match status" value="1"/>
</dbReference>
<dbReference type="GO" id="GO:0000160">
    <property type="term" value="P:phosphorelay signal transduction system"/>
    <property type="evidence" value="ECO:0007669"/>
    <property type="project" value="InterPro"/>
</dbReference>
<protein>
    <submittedName>
        <fullName evidence="5">DNA-binding NarL/FixJ family response regulator</fullName>
    </submittedName>
</protein>
<dbReference type="SMART" id="SM00448">
    <property type="entry name" value="REC"/>
    <property type="match status" value="1"/>
</dbReference>
<dbReference type="Gene3D" id="3.40.50.2300">
    <property type="match status" value="1"/>
</dbReference>
<dbReference type="GO" id="GO:0006935">
    <property type="term" value="P:chemotaxis"/>
    <property type="evidence" value="ECO:0007669"/>
    <property type="project" value="UniProtKB-KW"/>
</dbReference>
<dbReference type="PROSITE" id="PS50110">
    <property type="entry name" value="RESPONSE_REGULATORY"/>
    <property type="match status" value="1"/>
</dbReference>
<keyword evidence="5" id="KW-0238">DNA-binding</keyword>
<dbReference type="InterPro" id="IPR028976">
    <property type="entry name" value="CheC-like_sf"/>
</dbReference>
<evidence type="ECO:0000256" key="3">
    <source>
        <dbReference type="PROSITE-ProRule" id="PRU00169"/>
    </source>
</evidence>